<dbReference type="GO" id="GO:0008168">
    <property type="term" value="F:methyltransferase activity"/>
    <property type="evidence" value="ECO:0007669"/>
    <property type="project" value="UniProtKB-KW"/>
</dbReference>
<evidence type="ECO:0000259" key="1">
    <source>
        <dbReference type="Pfam" id="PF13847"/>
    </source>
</evidence>
<protein>
    <submittedName>
        <fullName evidence="2">Class I SAM-dependent methyltransferase</fullName>
    </submittedName>
</protein>
<dbReference type="EMBL" id="JACYTQ010000007">
    <property type="protein sequence ID" value="MBD8490670.1"/>
    <property type="molecule type" value="Genomic_DNA"/>
</dbReference>
<keyword evidence="2" id="KW-0808">Transferase</keyword>
<keyword evidence="3" id="KW-1185">Reference proteome</keyword>
<dbReference type="Proteomes" id="UP000647133">
    <property type="component" value="Unassembled WGS sequence"/>
</dbReference>
<name>A0ABR9ARX0_9BACT</name>
<dbReference type="CDD" id="cd02440">
    <property type="entry name" value="AdoMet_MTases"/>
    <property type="match status" value="1"/>
</dbReference>
<proteinExistence type="predicted"/>
<evidence type="ECO:0000313" key="2">
    <source>
        <dbReference type="EMBL" id="MBD8490670.1"/>
    </source>
</evidence>
<dbReference type="RefSeq" id="WP_192011538.1">
    <property type="nucleotide sequence ID" value="NZ_JACYTQ010000007.1"/>
</dbReference>
<dbReference type="GO" id="GO:0032259">
    <property type="term" value="P:methylation"/>
    <property type="evidence" value="ECO:0007669"/>
    <property type="project" value="UniProtKB-KW"/>
</dbReference>
<sequence length="193" mass="22112">MFQVTPSDKDFDLLYPPKIRSLSSMHWTPVSIVKQCIDYFGDDESLRVLDIGSGSGKFCLVGAMLSKHQYCGIEKRSDLVHMSRKLAKELALNERVTFIHQDILEVDFGQFDAFYFYNPFFENLDLTNAIDKESLVDEGAYARYTNYVQEQLEKMPIKTKIVTYCTDPNVMPASYQIVSKSAKGKLLFWMKGG</sequence>
<comment type="caution">
    <text evidence="2">The sequence shown here is derived from an EMBL/GenBank/DDBJ whole genome shotgun (WGS) entry which is preliminary data.</text>
</comment>
<dbReference type="SUPFAM" id="SSF53335">
    <property type="entry name" value="S-adenosyl-L-methionine-dependent methyltransferases"/>
    <property type="match status" value="1"/>
</dbReference>
<reference evidence="2 3" key="1">
    <citation type="submission" date="2020-09" db="EMBL/GenBank/DDBJ databases">
        <title>Echinicola sp. CAU 1574 isolated from sand of Sido Beach.</title>
        <authorList>
            <person name="Kim W."/>
        </authorList>
    </citation>
    <scope>NUCLEOTIDE SEQUENCE [LARGE SCALE GENOMIC DNA]</scope>
    <source>
        <strain evidence="2 3">CAU 1574</strain>
    </source>
</reference>
<accession>A0ABR9ARX0</accession>
<dbReference type="InterPro" id="IPR025714">
    <property type="entry name" value="Methyltranfer_dom"/>
</dbReference>
<dbReference type="Pfam" id="PF13847">
    <property type="entry name" value="Methyltransf_31"/>
    <property type="match status" value="1"/>
</dbReference>
<feature type="domain" description="Methyltransferase" evidence="1">
    <location>
        <begin position="43"/>
        <end position="112"/>
    </location>
</feature>
<organism evidence="2 3">
    <name type="scientific">Echinicola arenosa</name>
    <dbReference type="NCBI Taxonomy" id="2774144"/>
    <lineage>
        <taxon>Bacteria</taxon>
        <taxon>Pseudomonadati</taxon>
        <taxon>Bacteroidota</taxon>
        <taxon>Cytophagia</taxon>
        <taxon>Cytophagales</taxon>
        <taxon>Cyclobacteriaceae</taxon>
        <taxon>Echinicola</taxon>
    </lineage>
</organism>
<dbReference type="Gene3D" id="3.40.50.150">
    <property type="entry name" value="Vaccinia Virus protein VP39"/>
    <property type="match status" value="1"/>
</dbReference>
<dbReference type="InterPro" id="IPR029063">
    <property type="entry name" value="SAM-dependent_MTases_sf"/>
</dbReference>
<evidence type="ECO:0000313" key="3">
    <source>
        <dbReference type="Proteomes" id="UP000647133"/>
    </source>
</evidence>
<gene>
    <name evidence="2" type="ORF">IFO69_18090</name>
</gene>
<keyword evidence="2" id="KW-0489">Methyltransferase</keyword>